<gene>
    <name evidence="2" type="ORF">AVDCRST_MAG93-163</name>
</gene>
<accession>A0A6J4H583</accession>
<dbReference type="EMBL" id="CADCTR010000054">
    <property type="protein sequence ID" value="CAA9214297.1"/>
    <property type="molecule type" value="Genomic_DNA"/>
</dbReference>
<dbReference type="AlphaFoldDB" id="A0A6J4H583"/>
<sequence length="203" mass="22108">MSMLTGFAKERESLTNAMAPESDTGLPYRTIERGPGRRPVLSYWLVTKNENNRMEVFTVLLPDGEEALPVFSYEQEAELFLGFQAAGSGWRVRESTAGELISVLCGPCASATEVSLDPLPEMVAEGALGLVSLSQERFVNLLLSRGVATDGKGKRIEAHARTKAHHHEGVLVNQAGVLRGSDIFASREAVQSSELSYPRFGRV</sequence>
<protein>
    <submittedName>
        <fullName evidence="2">Uncharacterized protein</fullName>
    </submittedName>
</protein>
<evidence type="ECO:0000256" key="1">
    <source>
        <dbReference type="SAM" id="MobiDB-lite"/>
    </source>
</evidence>
<reference evidence="2" key="1">
    <citation type="submission" date="2020-02" db="EMBL/GenBank/DDBJ databases">
        <authorList>
            <person name="Meier V. D."/>
        </authorList>
    </citation>
    <scope>NUCLEOTIDE SEQUENCE</scope>
    <source>
        <strain evidence="2">AVDCRST_MAG93</strain>
    </source>
</reference>
<proteinExistence type="predicted"/>
<evidence type="ECO:0000313" key="2">
    <source>
        <dbReference type="EMBL" id="CAA9214297.1"/>
    </source>
</evidence>
<feature type="region of interest" description="Disordered" evidence="1">
    <location>
        <begin position="12"/>
        <end position="31"/>
    </location>
</feature>
<organism evidence="2">
    <name type="scientific">uncultured Chloroflexia bacterium</name>
    <dbReference type="NCBI Taxonomy" id="1672391"/>
    <lineage>
        <taxon>Bacteria</taxon>
        <taxon>Bacillati</taxon>
        <taxon>Chloroflexota</taxon>
        <taxon>Chloroflexia</taxon>
        <taxon>environmental samples</taxon>
    </lineage>
</organism>
<name>A0A6J4H583_9CHLR</name>